<sequence>MNHYRKDVLEFTQDLRTNSLLAKFRAALSSNGFPADEVLLAGYLENEEGIVVGAIVSKDSVVHEFEYDHETKKLNRFSKVKPSSIETYIDAIHVAVEFFDELFAKLRVPKKGGK</sequence>
<protein>
    <submittedName>
        <fullName evidence="1">Uncharacterized protein</fullName>
    </submittedName>
</protein>
<evidence type="ECO:0000313" key="2">
    <source>
        <dbReference type="Proteomes" id="UP000320176"/>
    </source>
</evidence>
<dbReference type="AlphaFoldDB" id="A0A5C6B7M3"/>
<evidence type="ECO:0000313" key="1">
    <source>
        <dbReference type="EMBL" id="TWU07807.1"/>
    </source>
</evidence>
<comment type="caution">
    <text evidence="1">The sequence shown here is derived from an EMBL/GenBank/DDBJ whole genome shotgun (WGS) entry which is preliminary data.</text>
</comment>
<name>A0A5C6B7M3_9BACT</name>
<proteinExistence type="predicted"/>
<gene>
    <name evidence="1" type="ORF">Pla52n_03820</name>
</gene>
<reference evidence="1 2" key="1">
    <citation type="submission" date="2019-02" db="EMBL/GenBank/DDBJ databases">
        <title>Deep-cultivation of Planctomycetes and their phenomic and genomic characterization uncovers novel biology.</title>
        <authorList>
            <person name="Wiegand S."/>
            <person name="Jogler M."/>
            <person name="Boedeker C."/>
            <person name="Pinto D."/>
            <person name="Vollmers J."/>
            <person name="Rivas-Marin E."/>
            <person name="Kohn T."/>
            <person name="Peeters S.H."/>
            <person name="Heuer A."/>
            <person name="Rast P."/>
            <person name="Oberbeckmann S."/>
            <person name="Bunk B."/>
            <person name="Jeske O."/>
            <person name="Meyerdierks A."/>
            <person name="Storesund J.E."/>
            <person name="Kallscheuer N."/>
            <person name="Luecker S."/>
            <person name="Lage O.M."/>
            <person name="Pohl T."/>
            <person name="Merkel B.J."/>
            <person name="Hornburger P."/>
            <person name="Mueller R.-W."/>
            <person name="Bruemmer F."/>
            <person name="Labrenz M."/>
            <person name="Spormann A.M."/>
            <person name="Op Den Camp H."/>
            <person name="Overmann J."/>
            <person name="Amann R."/>
            <person name="Jetten M.S.M."/>
            <person name="Mascher T."/>
            <person name="Medema M.H."/>
            <person name="Devos D.P."/>
            <person name="Kaster A.-K."/>
            <person name="Ovreas L."/>
            <person name="Rohde M."/>
            <person name="Galperin M.Y."/>
            <person name="Jogler C."/>
        </authorList>
    </citation>
    <scope>NUCLEOTIDE SEQUENCE [LARGE SCALE GENOMIC DNA]</scope>
    <source>
        <strain evidence="1 2">Pla52n</strain>
    </source>
</reference>
<dbReference type="EMBL" id="SJPN01000001">
    <property type="protein sequence ID" value="TWU07807.1"/>
    <property type="molecule type" value="Genomic_DNA"/>
</dbReference>
<dbReference type="RefSeq" id="WP_146517966.1">
    <property type="nucleotide sequence ID" value="NZ_CP151726.1"/>
</dbReference>
<accession>A0A5C6B7M3</accession>
<organism evidence="1 2">
    <name type="scientific">Stieleria varia</name>
    <dbReference type="NCBI Taxonomy" id="2528005"/>
    <lineage>
        <taxon>Bacteria</taxon>
        <taxon>Pseudomonadati</taxon>
        <taxon>Planctomycetota</taxon>
        <taxon>Planctomycetia</taxon>
        <taxon>Pirellulales</taxon>
        <taxon>Pirellulaceae</taxon>
        <taxon>Stieleria</taxon>
    </lineage>
</organism>
<dbReference type="Proteomes" id="UP000320176">
    <property type="component" value="Unassembled WGS sequence"/>
</dbReference>
<keyword evidence="2" id="KW-1185">Reference proteome</keyword>